<dbReference type="EMBL" id="CAJOBE010009706">
    <property type="protein sequence ID" value="CAF4091214.1"/>
    <property type="molecule type" value="Genomic_DNA"/>
</dbReference>
<evidence type="ECO:0000313" key="1">
    <source>
        <dbReference type="EMBL" id="CAF4091214.1"/>
    </source>
</evidence>
<accession>A0A819V1V7</accession>
<evidence type="ECO:0008006" key="3">
    <source>
        <dbReference type="Google" id="ProtNLM"/>
    </source>
</evidence>
<gene>
    <name evidence="1" type="ORF">FNK824_LOCUS30904</name>
</gene>
<dbReference type="Gene3D" id="3.40.50.150">
    <property type="entry name" value="Vaccinia Virus protein VP39"/>
    <property type="match status" value="1"/>
</dbReference>
<comment type="caution">
    <text evidence="1">The sequence shown here is derived from an EMBL/GenBank/DDBJ whole genome shotgun (WGS) entry which is preliminary data.</text>
</comment>
<dbReference type="AlphaFoldDB" id="A0A819V1V7"/>
<proteinExistence type="predicted"/>
<evidence type="ECO:0000313" key="2">
    <source>
        <dbReference type="Proteomes" id="UP000663874"/>
    </source>
</evidence>
<name>A0A819V1V7_9BILA</name>
<dbReference type="InterPro" id="IPR029063">
    <property type="entry name" value="SAM-dependent_MTases_sf"/>
</dbReference>
<protein>
    <recommendedName>
        <fullName evidence="3">Methyltransferase</fullName>
    </recommendedName>
</protein>
<sequence length="139" mass="16448">MLSEFVRILRPDGYLVLCEHDCKKEHSLTVKYINFIHVVMMISRVGESADTRENSLDKNEVEYDDDFVSDNIDWKEQKSDIIKYTNSIQYRTRIEWQQKLKNVGFCLKATLGYDQSKSKNFQELASTIQNYSIQHRTIK</sequence>
<reference evidence="1" key="1">
    <citation type="submission" date="2021-02" db="EMBL/GenBank/DDBJ databases">
        <authorList>
            <person name="Nowell W R."/>
        </authorList>
    </citation>
    <scope>NUCLEOTIDE SEQUENCE</scope>
</reference>
<dbReference type="SUPFAM" id="SSF53335">
    <property type="entry name" value="S-adenosyl-L-methionine-dependent methyltransferases"/>
    <property type="match status" value="1"/>
</dbReference>
<dbReference type="Proteomes" id="UP000663874">
    <property type="component" value="Unassembled WGS sequence"/>
</dbReference>
<organism evidence="1 2">
    <name type="scientific">Rotaria sordida</name>
    <dbReference type="NCBI Taxonomy" id="392033"/>
    <lineage>
        <taxon>Eukaryota</taxon>
        <taxon>Metazoa</taxon>
        <taxon>Spiralia</taxon>
        <taxon>Gnathifera</taxon>
        <taxon>Rotifera</taxon>
        <taxon>Eurotatoria</taxon>
        <taxon>Bdelloidea</taxon>
        <taxon>Philodinida</taxon>
        <taxon>Philodinidae</taxon>
        <taxon>Rotaria</taxon>
    </lineage>
</organism>